<keyword evidence="2" id="KW-1185">Reference proteome</keyword>
<evidence type="ECO:0000259" key="1">
    <source>
        <dbReference type="SMART" id="SM01155"/>
    </source>
</evidence>
<protein>
    <submittedName>
        <fullName evidence="3">Uncharacterized protein LOC108566407</fullName>
    </submittedName>
</protein>
<feature type="domain" description="Ribosomal protein mS38 C-terminal" evidence="1">
    <location>
        <begin position="100"/>
        <end position="133"/>
    </location>
</feature>
<proteinExistence type="predicted"/>
<dbReference type="Proteomes" id="UP000695000">
    <property type="component" value="Unplaced"/>
</dbReference>
<organism evidence="2 3">
    <name type="scientific">Nicrophorus vespilloides</name>
    <name type="common">Boreal carrion beetle</name>
    <dbReference type="NCBI Taxonomy" id="110193"/>
    <lineage>
        <taxon>Eukaryota</taxon>
        <taxon>Metazoa</taxon>
        <taxon>Ecdysozoa</taxon>
        <taxon>Arthropoda</taxon>
        <taxon>Hexapoda</taxon>
        <taxon>Insecta</taxon>
        <taxon>Pterygota</taxon>
        <taxon>Neoptera</taxon>
        <taxon>Endopterygota</taxon>
        <taxon>Coleoptera</taxon>
        <taxon>Polyphaga</taxon>
        <taxon>Staphyliniformia</taxon>
        <taxon>Silphidae</taxon>
        <taxon>Nicrophorinae</taxon>
        <taxon>Nicrophorus</taxon>
    </lineage>
</organism>
<dbReference type="InterPro" id="IPR013177">
    <property type="entry name" value="Ribosomal_mS38_C"/>
</dbReference>
<dbReference type="RefSeq" id="XP_017781756.1">
    <property type="nucleotide sequence ID" value="XM_017926267.1"/>
</dbReference>
<evidence type="ECO:0000313" key="3">
    <source>
        <dbReference type="RefSeq" id="XP_017781756.1"/>
    </source>
</evidence>
<dbReference type="Pfam" id="PF08213">
    <property type="entry name" value="COX24_C"/>
    <property type="match status" value="1"/>
</dbReference>
<dbReference type="SMART" id="SM01155">
    <property type="entry name" value="DUF1713"/>
    <property type="match status" value="1"/>
</dbReference>
<accession>A0ABM1N4K6</accession>
<reference evidence="3" key="1">
    <citation type="submission" date="2025-08" db="UniProtKB">
        <authorList>
            <consortium name="RefSeq"/>
        </authorList>
    </citation>
    <scope>IDENTIFICATION</scope>
    <source>
        <tissue evidence="3">Whole Larva</tissue>
    </source>
</reference>
<dbReference type="GeneID" id="108566407"/>
<gene>
    <name evidence="3" type="primary">LOC108566407</name>
</gene>
<sequence length="200" mass="23459">MFSITRGLSRLKVSVPNVCRLLGTNAQQVNVPSPAVCSSIINNAIENPWIYRQPDHIKNPINGIKPIKLPNDLFWVPLSKEDKISNVTIEAPSLNIQEKLAARLIVIRRKKMKKHKLKKLRKRMKYEYAKIRQRRELKKEKAFQAVLIQQCKEAELFNAKKYVDEKLEKLHEIVIPRYWKGKRMPEFLVRQKMGLPPKEN</sequence>
<evidence type="ECO:0000313" key="2">
    <source>
        <dbReference type="Proteomes" id="UP000695000"/>
    </source>
</evidence>
<name>A0ABM1N4K6_NICVS</name>